<dbReference type="InterPro" id="IPR036869">
    <property type="entry name" value="J_dom_sf"/>
</dbReference>
<comment type="subcellular location">
    <subcellularLocation>
        <location evidence="2">Cytoplasm</location>
    </subcellularLocation>
    <subcellularLocation>
        <location evidence="1">Nucleus</location>
    </subcellularLocation>
</comment>
<dbReference type="GO" id="GO:0005681">
    <property type="term" value="C:spliceosomal complex"/>
    <property type="evidence" value="ECO:0007669"/>
    <property type="project" value="TreeGrafter"/>
</dbReference>
<evidence type="ECO:0000256" key="5">
    <source>
        <dbReference type="ARBA" id="ARBA00023242"/>
    </source>
</evidence>
<dbReference type="EMBL" id="CARXXK010000003">
    <property type="protein sequence ID" value="CAI6360824.1"/>
    <property type="molecule type" value="Genomic_DNA"/>
</dbReference>
<feature type="domain" description="J" evidence="7">
    <location>
        <begin position="6"/>
        <end position="72"/>
    </location>
</feature>
<evidence type="ECO:0000256" key="3">
    <source>
        <dbReference type="ARBA" id="ARBA00022490"/>
    </source>
</evidence>
<gene>
    <name evidence="8" type="ORF">MEUPH1_LOCUS16076</name>
</gene>
<dbReference type="SUPFAM" id="SSF46565">
    <property type="entry name" value="Chaperone J-domain"/>
    <property type="match status" value="1"/>
</dbReference>
<dbReference type="Gene3D" id="3.30.70.330">
    <property type="match status" value="1"/>
</dbReference>
<dbReference type="PANTHER" id="PTHR44313:SF1">
    <property type="entry name" value="DNAJ HOMOLOG SUBFAMILY C MEMBER 17"/>
    <property type="match status" value="1"/>
</dbReference>
<dbReference type="CDD" id="cd06257">
    <property type="entry name" value="DnaJ"/>
    <property type="match status" value="1"/>
</dbReference>
<evidence type="ECO:0000313" key="8">
    <source>
        <dbReference type="EMBL" id="CAI6360824.1"/>
    </source>
</evidence>
<keyword evidence="4" id="KW-0143">Chaperone</keyword>
<feature type="region of interest" description="Disordered" evidence="6">
    <location>
        <begin position="219"/>
        <end position="239"/>
    </location>
</feature>
<evidence type="ECO:0000259" key="7">
    <source>
        <dbReference type="PROSITE" id="PS50076"/>
    </source>
</evidence>
<name>A0AAV0WXM3_9HEMI</name>
<dbReference type="InterPro" id="IPR035979">
    <property type="entry name" value="RBD_domain_sf"/>
</dbReference>
<sequence>MDSDCEDLDLRGIAEVQQSATEKDIKTTYRKNGLQCHPDENPYNSKAARSFSTLYKLLTILEDIGTRLDKLKKVKAKTAEVMLEKGCDLNRKKQDKVERKSKRELKHLKKEYLSLLATVIARMEKLLREQAINKKRIGSFKLKVKWMANGVYNKDNLISLFSKYGHVINVVVLEDKSVALVGFKFKTSAINAKQFEVGYPNCPLTVSFLGDYGRQDIKKNSNHTSAPNPSTSFSAYQNS</sequence>
<dbReference type="GO" id="GO:0000390">
    <property type="term" value="P:spliceosomal complex disassembly"/>
    <property type="evidence" value="ECO:0007669"/>
    <property type="project" value="TreeGrafter"/>
</dbReference>
<dbReference type="InterPro" id="IPR012677">
    <property type="entry name" value="Nucleotide-bd_a/b_plait_sf"/>
</dbReference>
<keyword evidence="9" id="KW-1185">Reference proteome</keyword>
<comment type="caution">
    <text evidence="8">The sequence shown here is derived from an EMBL/GenBank/DDBJ whole genome shotgun (WGS) entry which is preliminary data.</text>
</comment>
<keyword evidence="5" id="KW-0539">Nucleus</keyword>
<dbReference type="GO" id="GO:0003676">
    <property type="term" value="F:nucleic acid binding"/>
    <property type="evidence" value="ECO:0007669"/>
    <property type="project" value="InterPro"/>
</dbReference>
<keyword evidence="3" id="KW-0963">Cytoplasm</keyword>
<dbReference type="GO" id="GO:0005737">
    <property type="term" value="C:cytoplasm"/>
    <property type="evidence" value="ECO:0007669"/>
    <property type="project" value="UniProtKB-SubCell"/>
</dbReference>
<evidence type="ECO:0000256" key="4">
    <source>
        <dbReference type="ARBA" id="ARBA00023186"/>
    </source>
</evidence>
<evidence type="ECO:0000256" key="2">
    <source>
        <dbReference type="ARBA" id="ARBA00004496"/>
    </source>
</evidence>
<evidence type="ECO:0000256" key="6">
    <source>
        <dbReference type="SAM" id="MobiDB-lite"/>
    </source>
</evidence>
<evidence type="ECO:0000256" key="1">
    <source>
        <dbReference type="ARBA" id="ARBA00004123"/>
    </source>
</evidence>
<dbReference type="Gene3D" id="1.10.287.110">
    <property type="entry name" value="DnaJ domain"/>
    <property type="match status" value="1"/>
</dbReference>
<accession>A0AAV0WXM3</accession>
<feature type="compositionally biased region" description="Polar residues" evidence="6">
    <location>
        <begin position="222"/>
        <end position="239"/>
    </location>
</feature>
<dbReference type="AlphaFoldDB" id="A0AAV0WXM3"/>
<reference evidence="8 9" key="1">
    <citation type="submission" date="2023-01" db="EMBL/GenBank/DDBJ databases">
        <authorList>
            <person name="Whitehead M."/>
        </authorList>
    </citation>
    <scope>NUCLEOTIDE SEQUENCE [LARGE SCALE GENOMIC DNA]</scope>
</reference>
<dbReference type="Proteomes" id="UP001160148">
    <property type="component" value="Unassembled WGS sequence"/>
</dbReference>
<dbReference type="InterPro" id="IPR001623">
    <property type="entry name" value="DnaJ_domain"/>
</dbReference>
<dbReference type="SUPFAM" id="SSF54928">
    <property type="entry name" value="RNA-binding domain, RBD"/>
    <property type="match status" value="1"/>
</dbReference>
<dbReference type="InterPro" id="IPR052094">
    <property type="entry name" value="Pre-mRNA-splicing_ERAD"/>
</dbReference>
<dbReference type="PROSITE" id="PS50076">
    <property type="entry name" value="DNAJ_2"/>
    <property type="match status" value="1"/>
</dbReference>
<dbReference type="PANTHER" id="PTHR44313">
    <property type="entry name" value="DNAJ HOMOLOG SUBFAMILY C MEMBER 17"/>
    <property type="match status" value="1"/>
</dbReference>
<dbReference type="Pfam" id="PF00226">
    <property type="entry name" value="DnaJ"/>
    <property type="match status" value="1"/>
</dbReference>
<evidence type="ECO:0000313" key="9">
    <source>
        <dbReference type="Proteomes" id="UP001160148"/>
    </source>
</evidence>
<protein>
    <recommendedName>
        <fullName evidence="7">J domain-containing protein</fullName>
    </recommendedName>
</protein>
<organism evidence="8 9">
    <name type="scientific">Macrosiphum euphorbiae</name>
    <name type="common">potato aphid</name>
    <dbReference type="NCBI Taxonomy" id="13131"/>
    <lineage>
        <taxon>Eukaryota</taxon>
        <taxon>Metazoa</taxon>
        <taxon>Ecdysozoa</taxon>
        <taxon>Arthropoda</taxon>
        <taxon>Hexapoda</taxon>
        <taxon>Insecta</taxon>
        <taxon>Pterygota</taxon>
        <taxon>Neoptera</taxon>
        <taxon>Paraneoptera</taxon>
        <taxon>Hemiptera</taxon>
        <taxon>Sternorrhyncha</taxon>
        <taxon>Aphidomorpha</taxon>
        <taxon>Aphidoidea</taxon>
        <taxon>Aphididae</taxon>
        <taxon>Macrosiphini</taxon>
        <taxon>Macrosiphum</taxon>
    </lineage>
</organism>
<proteinExistence type="predicted"/>